<evidence type="ECO:0000313" key="2">
    <source>
        <dbReference type="EMBL" id="KYL34679.1"/>
    </source>
</evidence>
<evidence type="ECO:0000313" key="3">
    <source>
        <dbReference type="Proteomes" id="UP000075621"/>
    </source>
</evidence>
<feature type="transmembrane region" description="Helical" evidence="1">
    <location>
        <begin position="83"/>
        <end position="107"/>
    </location>
</feature>
<keyword evidence="1" id="KW-0472">Membrane</keyword>
<gene>
    <name evidence="2" type="ORF">A2I98_09030</name>
</gene>
<proteinExistence type="predicted"/>
<keyword evidence="1" id="KW-0812">Transmembrane</keyword>
<feature type="transmembrane region" description="Helical" evidence="1">
    <location>
        <begin position="127"/>
        <end position="148"/>
    </location>
</feature>
<dbReference type="Proteomes" id="UP000075621">
    <property type="component" value="Unassembled WGS sequence"/>
</dbReference>
<feature type="transmembrane region" description="Helical" evidence="1">
    <location>
        <begin position="12"/>
        <end position="33"/>
    </location>
</feature>
<comment type="caution">
    <text evidence="2">The sequence shown here is derived from an EMBL/GenBank/DDBJ whole genome shotgun (WGS) entry which is preliminary data.</text>
</comment>
<evidence type="ECO:0000256" key="1">
    <source>
        <dbReference type="SAM" id="Phobius"/>
    </source>
</evidence>
<accession>A0ABR5VUJ7</accession>
<feature type="transmembrane region" description="Helical" evidence="1">
    <location>
        <begin position="53"/>
        <end position="71"/>
    </location>
</feature>
<evidence type="ECO:0008006" key="4">
    <source>
        <dbReference type="Google" id="ProtNLM"/>
    </source>
</evidence>
<reference evidence="2 3" key="1">
    <citation type="submission" date="2016-03" db="EMBL/GenBank/DDBJ databases">
        <authorList>
            <person name="Zhang H."/>
            <person name="Liu R."/>
            <person name="Wang M."/>
            <person name="Wang H."/>
            <person name="Wang L."/>
            <person name="Song L."/>
        </authorList>
    </citation>
    <scope>NUCLEOTIDE SEQUENCE [LARGE SCALE GENOMIC DNA]</scope>
    <source>
        <strain evidence="2 3">DSM 16098</strain>
    </source>
</reference>
<protein>
    <recommendedName>
        <fullName evidence="4">Yip1 domain-containing protein</fullName>
    </recommendedName>
</protein>
<dbReference type="RefSeq" id="WP_064384975.1">
    <property type="nucleotide sequence ID" value="NZ_LVCM01000008.1"/>
</dbReference>
<keyword evidence="1" id="KW-1133">Transmembrane helix</keyword>
<feature type="transmembrane region" description="Helical" evidence="1">
    <location>
        <begin position="168"/>
        <end position="192"/>
    </location>
</feature>
<dbReference type="EMBL" id="LVCM01000008">
    <property type="protein sequence ID" value="KYL34679.1"/>
    <property type="molecule type" value="Genomic_DNA"/>
</dbReference>
<organism evidence="2 3">
    <name type="scientific">Pseudoalteromonas agarivorans</name>
    <dbReference type="NCBI Taxonomy" id="176102"/>
    <lineage>
        <taxon>Bacteria</taxon>
        <taxon>Pseudomonadati</taxon>
        <taxon>Pseudomonadota</taxon>
        <taxon>Gammaproteobacteria</taxon>
        <taxon>Alteromonadales</taxon>
        <taxon>Pseudoalteromonadaceae</taxon>
        <taxon>Pseudoalteromonas</taxon>
    </lineage>
</organism>
<sequence length="194" mass="21871">MDKYSHIKINENIGVFIYFFVIMFLLGLIGGHYPKLAEPISIIMQEHIAGKSILVFVGPLMLLGFLCSLRKPSKEVVYGAKRLLFIVNPSNFLITLCFVAAAINWAITLSAKFSFPYIAKGEVFKHMVANSIEVSLITISTTLVLWVYHIKLTEFADDSTKKELLRMLFIAVVTISIIFWFAFFGQIINLAINA</sequence>
<name>A0ABR5VUJ7_9GAMM</name>